<evidence type="ECO:0000256" key="8">
    <source>
        <dbReference type="ARBA" id="ARBA00032824"/>
    </source>
</evidence>
<evidence type="ECO:0000256" key="11">
    <source>
        <dbReference type="ARBA" id="ARBA00049091"/>
    </source>
</evidence>
<dbReference type="Proteomes" id="UP000772618">
    <property type="component" value="Unassembled WGS sequence"/>
</dbReference>
<dbReference type="GO" id="GO:0004601">
    <property type="term" value="F:peroxidase activity"/>
    <property type="evidence" value="ECO:0007669"/>
    <property type="project" value="UniProtKB-KW"/>
</dbReference>
<feature type="region of interest" description="Disordered" evidence="12">
    <location>
        <begin position="171"/>
        <end position="194"/>
    </location>
</feature>
<evidence type="ECO:0000256" key="6">
    <source>
        <dbReference type="ARBA" id="ARBA00023157"/>
    </source>
</evidence>
<evidence type="ECO:0000256" key="7">
    <source>
        <dbReference type="ARBA" id="ARBA00023284"/>
    </source>
</evidence>
<dbReference type="Gene3D" id="3.40.30.10">
    <property type="entry name" value="Glutaredoxin"/>
    <property type="match status" value="1"/>
</dbReference>
<dbReference type="PANTHER" id="PTHR42801">
    <property type="entry name" value="THIOREDOXIN-DEPENDENT PEROXIDE REDUCTASE"/>
    <property type="match status" value="1"/>
</dbReference>
<comment type="catalytic activity">
    <reaction evidence="11">
        <text>a hydroperoxide + [thioredoxin]-dithiol = an alcohol + [thioredoxin]-disulfide + H2O</text>
        <dbReference type="Rhea" id="RHEA:62620"/>
        <dbReference type="Rhea" id="RHEA-COMP:10698"/>
        <dbReference type="Rhea" id="RHEA-COMP:10700"/>
        <dbReference type="ChEBI" id="CHEBI:15377"/>
        <dbReference type="ChEBI" id="CHEBI:29950"/>
        <dbReference type="ChEBI" id="CHEBI:30879"/>
        <dbReference type="ChEBI" id="CHEBI:35924"/>
        <dbReference type="ChEBI" id="CHEBI:50058"/>
        <dbReference type="EC" id="1.11.1.24"/>
    </reaction>
</comment>
<dbReference type="EC" id="1.11.1.24" evidence="2"/>
<feature type="compositionally biased region" description="Basic residues" evidence="12">
    <location>
        <begin position="185"/>
        <end position="194"/>
    </location>
</feature>
<reference evidence="14 15" key="1">
    <citation type="submission" date="2021-05" db="EMBL/GenBank/DDBJ databases">
        <title>A Polyphasic approach of four new species of the genus Ohtaekwangia: Ohtaekwangia histidinii sp. nov., Ohtaekwangia cretensis sp. nov., Ohtaekwangia indiensis sp. nov., Ohtaekwangia reichenbachii sp. nov. from diverse environment.</title>
        <authorList>
            <person name="Octaviana S."/>
        </authorList>
    </citation>
    <scope>NUCLEOTIDE SEQUENCE [LARGE SCALE GENOMIC DNA]</scope>
    <source>
        <strain evidence="14 15">PWU20</strain>
    </source>
</reference>
<feature type="compositionally biased region" description="Low complexity" evidence="12">
    <location>
        <begin position="171"/>
        <end position="184"/>
    </location>
</feature>
<evidence type="ECO:0000313" key="14">
    <source>
        <dbReference type="EMBL" id="MBT1703433.1"/>
    </source>
</evidence>
<dbReference type="InterPro" id="IPR000866">
    <property type="entry name" value="AhpC/TSA"/>
</dbReference>
<comment type="function">
    <text evidence="1">Thiol-specific peroxidase that catalyzes the reduction of hydrogen peroxide and organic hydroperoxides to water and alcohols, respectively. Plays a role in cell protection against oxidative stress by detoxifying peroxides and as sensor of hydrogen peroxide-mediated signaling events.</text>
</comment>
<name>A0ABS5VQZ1_9BACT</name>
<dbReference type="RefSeq" id="WP_302180041.1">
    <property type="nucleotide sequence ID" value="NZ_JAHESD010000015.1"/>
</dbReference>
<evidence type="ECO:0000256" key="12">
    <source>
        <dbReference type="SAM" id="MobiDB-lite"/>
    </source>
</evidence>
<keyword evidence="6" id="KW-1015">Disulfide bond</keyword>
<sequence length="194" mass="21814">MTLKVGDKAPDFHVDDQDGKPVKLSDLRGKKLVLYFYPKDMTPGCTAEACNLRDNYNSMLKKGFEVLGVSTDTEKSHKKFIDKEKLPFRLLADTDRTLHSAYGTWVEKSMYGRKYMGTARVTFIIDEKGVIEDIIEKVDTKNHTSQILKEKIDNTTKVVVKKVPIKKSATKKVTASKTAKASSKPAKKAAKKKK</sequence>
<evidence type="ECO:0000256" key="5">
    <source>
        <dbReference type="ARBA" id="ARBA00023002"/>
    </source>
</evidence>
<evidence type="ECO:0000259" key="13">
    <source>
        <dbReference type="PROSITE" id="PS51352"/>
    </source>
</evidence>
<dbReference type="InterPro" id="IPR036249">
    <property type="entry name" value="Thioredoxin-like_sf"/>
</dbReference>
<keyword evidence="4" id="KW-0049">Antioxidant</keyword>
<dbReference type="CDD" id="cd03017">
    <property type="entry name" value="PRX_BCP"/>
    <property type="match status" value="1"/>
</dbReference>
<proteinExistence type="inferred from homology"/>
<evidence type="ECO:0000256" key="10">
    <source>
        <dbReference type="ARBA" id="ARBA00042639"/>
    </source>
</evidence>
<evidence type="ECO:0000256" key="9">
    <source>
        <dbReference type="ARBA" id="ARBA00038489"/>
    </source>
</evidence>
<organism evidence="14 15">
    <name type="scientific">Chryseosolibacter indicus</name>
    <dbReference type="NCBI Taxonomy" id="2782351"/>
    <lineage>
        <taxon>Bacteria</taxon>
        <taxon>Pseudomonadati</taxon>
        <taxon>Bacteroidota</taxon>
        <taxon>Cytophagia</taxon>
        <taxon>Cytophagales</taxon>
        <taxon>Chryseotaleaceae</taxon>
        <taxon>Chryseosolibacter</taxon>
    </lineage>
</organism>
<keyword evidence="5" id="KW-0560">Oxidoreductase</keyword>
<comment type="caution">
    <text evidence="14">The sequence shown here is derived from an EMBL/GenBank/DDBJ whole genome shotgun (WGS) entry which is preliminary data.</text>
</comment>
<protein>
    <recommendedName>
        <fullName evidence="2">thioredoxin-dependent peroxiredoxin</fullName>
        <ecNumber evidence="2">1.11.1.24</ecNumber>
    </recommendedName>
    <alternativeName>
        <fullName evidence="8">Thioredoxin peroxidase</fullName>
    </alternativeName>
    <alternativeName>
        <fullName evidence="10">Thioredoxin-dependent peroxiredoxin Bcp</fullName>
    </alternativeName>
</protein>
<dbReference type="InterPro" id="IPR050924">
    <property type="entry name" value="Peroxiredoxin_BCP/PrxQ"/>
</dbReference>
<evidence type="ECO:0000313" key="15">
    <source>
        <dbReference type="Proteomes" id="UP000772618"/>
    </source>
</evidence>
<feature type="domain" description="Thioredoxin" evidence="13">
    <location>
        <begin position="3"/>
        <end position="157"/>
    </location>
</feature>
<keyword evidence="7" id="KW-0676">Redox-active center</keyword>
<accession>A0ABS5VQZ1</accession>
<dbReference type="PROSITE" id="PS51352">
    <property type="entry name" value="THIOREDOXIN_2"/>
    <property type="match status" value="1"/>
</dbReference>
<evidence type="ECO:0000256" key="2">
    <source>
        <dbReference type="ARBA" id="ARBA00013017"/>
    </source>
</evidence>
<evidence type="ECO:0000256" key="1">
    <source>
        <dbReference type="ARBA" id="ARBA00003330"/>
    </source>
</evidence>
<comment type="similarity">
    <text evidence="9">Belongs to the peroxiredoxin family. BCP/PrxQ subfamily.</text>
</comment>
<dbReference type="Pfam" id="PF00578">
    <property type="entry name" value="AhpC-TSA"/>
    <property type="match status" value="1"/>
</dbReference>
<keyword evidence="3 14" id="KW-0575">Peroxidase</keyword>
<keyword evidence="15" id="KW-1185">Reference proteome</keyword>
<dbReference type="SUPFAM" id="SSF52833">
    <property type="entry name" value="Thioredoxin-like"/>
    <property type="match status" value="1"/>
</dbReference>
<evidence type="ECO:0000256" key="4">
    <source>
        <dbReference type="ARBA" id="ARBA00022862"/>
    </source>
</evidence>
<dbReference type="PANTHER" id="PTHR42801:SF4">
    <property type="entry name" value="AHPC_TSA FAMILY PROTEIN"/>
    <property type="match status" value="1"/>
</dbReference>
<dbReference type="NCBIfam" id="NF006960">
    <property type="entry name" value="PRK09437.1"/>
    <property type="match status" value="1"/>
</dbReference>
<dbReference type="EMBL" id="JAHESD010000015">
    <property type="protein sequence ID" value="MBT1703433.1"/>
    <property type="molecule type" value="Genomic_DNA"/>
</dbReference>
<evidence type="ECO:0000256" key="3">
    <source>
        <dbReference type="ARBA" id="ARBA00022559"/>
    </source>
</evidence>
<dbReference type="InterPro" id="IPR013766">
    <property type="entry name" value="Thioredoxin_domain"/>
</dbReference>
<gene>
    <name evidence="14" type="primary">bcp</name>
    <name evidence="14" type="ORF">KK060_09095</name>
</gene>